<dbReference type="PANTHER" id="PTHR24020:SF37">
    <property type="entry name" value="VON WILLEBRAND FACTOR A DOMAIN-CONTAINING PROTEIN 2"/>
    <property type="match status" value="1"/>
</dbReference>
<dbReference type="FunFam" id="2.10.25.10:FF:000095">
    <property type="entry name" value="Notch, isoform B"/>
    <property type="match status" value="1"/>
</dbReference>
<evidence type="ECO:0000256" key="7">
    <source>
        <dbReference type="ARBA" id="ARBA00022889"/>
    </source>
</evidence>
<evidence type="ECO:0000256" key="1">
    <source>
        <dbReference type="ARBA" id="ARBA00004498"/>
    </source>
</evidence>
<dbReference type="FunFam" id="3.40.50.410:FF:000054">
    <property type="entry name" value="von Willebrand factor A domain containing 2"/>
    <property type="match status" value="1"/>
</dbReference>
<keyword evidence="5" id="KW-0732">Signal</keyword>
<sequence length="751" mass="80677">MGQLPVPLARFPTMHLSSQLVVLITLLMIKAWTGLCVLDMQTNQETIMKISSAGALMQCSAVLDILFLMDGSHSVGKGSFERSKHFALTACAGLDVGPDKVRVGVVQYSSAPRLEVSLDSHHTREGVVKHLKKIPYRGGSTRTGLALKYILRKGFPGGRNGTAPRVLVLLSDGRSQGDPETSAAELKQAGVTIFAVGVRYPRWEELDALASTPTEQHVLFAEHFYDGVNGFFSALSAANICSAVPPGCLVQTYPCVLKTLDTVKELQGSFTCWKGSKGFAVSTAVCPYYRWSRVYRKRQMSCHRAVCPDPCDSAPCQNGGTCVSEGPQQYRCNCPPGFGGDPTCAPRFVLDCNVDLLFLVENSAPLSLEGFLRFQSFLKRFIQAVLGSDSPVNVGLAQYSDRVMMVVPVGKPNMGELLRAVERLQPGTGQARTGAALRHAAQHGFPSTPVFADVRDDLPRVVVLLTGSPSSDPVEEPARYVRDQEVFLITVGPDTLRAQLNNITANAHRVITYSSPGGLEAKVPELQAKICSVDSQGCPEQALDLILVLDASEAVGRENFVHLQEFVRSVSVQFDVNRDVVQIALVTFGRRSVTAFQLDSHASGSAVLRAVGKAAYQGGPASTGSALLHVRAELLSVARGARPGVPKAVVLLTDGAAEDAGVPAQKIRDDGVSVFVVGIGDMQSDGLLRIAASQDHVISVPFYEDLKYYDEVLVHMLCAGLCVSACVCMCAHVCACTVLCKSLAAKEYYVL</sequence>
<evidence type="ECO:0000256" key="3">
    <source>
        <dbReference type="ARBA" id="ARBA00022530"/>
    </source>
</evidence>
<dbReference type="PANTHER" id="PTHR24020">
    <property type="entry name" value="COLLAGEN ALPHA"/>
    <property type="match status" value="1"/>
</dbReference>
<feature type="domain" description="VWFA" evidence="12">
    <location>
        <begin position="544"/>
        <end position="717"/>
    </location>
</feature>
<keyword evidence="2" id="KW-0964">Secreted</keyword>
<protein>
    <submittedName>
        <fullName evidence="13">von Willebrand factor A domain containing 2</fullName>
    </submittedName>
</protein>
<dbReference type="Gene3D" id="3.40.50.410">
    <property type="entry name" value="von Willebrand factor, type A domain"/>
    <property type="match status" value="3"/>
</dbReference>
<comment type="subcellular location">
    <subcellularLocation>
        <location evidence="1">Secreted</location>
        <location evidence="1">Extracellular space</location>
        <location evidence="1">Extracellular matrix</location>
    </subcellularLocation>
</comment>
<dbReference type="PROSITE" id="PS50026">
    <property type="entry name" value="EGF_3"/>
    <property type="match status" value="1"/>
</dbReference>
<keyword evidence="14" id="KW-1185">Reference proteome</keyword>
<keyword evidence="3" id="KW-0272">Extracellular matrix</keyword>
<evidence type="ECO:0000256" key="10">
    <source>
        <dbReference type="PROSITE-ProRule" id="PRU00076"/>
    </source>
</evidence>
<dbReference type="InterPro" id="IPR000742">
    <property type="entry name" value="EGF"/>
</dbReference>
<dbReference type="SUPFAM" id="SSF53300">
    <property type="entry name" value="vWA-like"/>
    <property type="match status" value="3"/>
</dbReference>
<keyword evidence="9" id="KW-1015">Disulfide bond</keyword>
<dbReference type="PROSITE" id="PS50234">
    <property type="entry name" value="VWFA"/>
    <property type="match status" value="3"/>
</dbReference>
<dbReference type="InterPro" id="IPR036465">
    <property type="entry name" value="vWFA_dom_sf"/>
</dbReference>
<dbReference type="AlphaFoldDB" id="A0A3B3SG75"/>
<evidence type="ECO:0000256" key="5">
    <source>
        <dbReference type="ARBA" id="ARBA00022729"/>
    </source>
</evidence>
<proteinExistence type="predicted"/>
<evidence type="ECO:0000259" key="12">
    <source>
        <dbReference type="PROSITE" id="PS50234"/>
    </source>
</evidence>
<dbReference type="CDD" id="cd00053">
    <property type="entry name" value="EGF"/>
    <property type="match status" value="1"/>
</dbReference>
<dbReference type="SMART" id="SM00181">
    <property type="entry name" value="EGF"/>
    <property type="match status" value="1"/>
</dbReference>
<dbReference type="Gene3D" id="2.10.25.10">
    <property type="entry name" value="Laminin"/>
    <property type="match status" value="1"/>
</dbReference>
<dbReference type="FunFam" id="3.40.50.410:FF:000047">
    <property type="entry name" value="von Willebrand factor A domain containing 2"/>
    <property type="match status" value="1"/>
</dbReference>
<reference evidence="13" key="2">
    <citation type="submission" date="2025-09" db="UniProtKB">
        <authorList>
            <consortium name="Ensembl"/>
        </authorList>
    </citation>
    <scope>IDENTIFICATION</scope>
</reference>
<feature type="domain" description="EGF-like" evidence="11">
    <location>
        <begin position="308"/>
        <end position="345"/>
    </location>
</feature>
<reference evidence="13" key="1">
    <citation type="submission" date="2025-08" db="UniProtKB">
        <authorList>
            <consortium name="Ensembl"/>
        </authorList>
    </citation>
    <scope>IDENTIFICATION</scope>
</reference>
<dbReference type="Ensembl" id="ENSPKIT00000010205.1">
    <property type="protein sequence ID" value="ENSPKIP00000029408.1"/>
    <property type="gene ID" value="ENSPKIG00000010666.1"/>
</dbReference>
<evidence type="ECO:0000313" key="13">
    <source>
        <dbReference type="Ensembl" id="ENSPKIP00000029408.1"/>
    </source>
</evidence>
<dbReference type="InterPro" id="IPR002035">
    <property type="entry name" value="VWF_A"/>
</dbReference>
<dbReference type="PRINTS" id="PR00453">
    <property type="entry name" value="VWFADOMAIN"/>
</dbReference>
<keyword evidence="8" id="KW-0176">Collagen</keyword>
<evidence type="ECO:0000256" key="8">
    <source>
        <dbReference type="ARBA" id="ARBA00023119"/>
    </source>
</evidence>
<dbReference type="FunFam" id="3.40.50.410:FF:000003">
    <property type="entry name" value="Collagen type VI alpha 3 chain"/>
    <property type="match status" value="1"/>
</dbReference>
<dbReference type="PROSITE" id="PS01186">
    <property type="entry name" value="EGF_2"/>
    <property type="match status" value="1"/>
</dbReference>
<dbReference type="GO" id="GO:0007155">
    <property type="term" value="P:cell adhesion"/>
    <property type="evidence" value="ECO:0007669"/>
    <property type="project" value="UniProtKB-KW"/>
</dbReference>
<evidence type="ECO:0000256" key="6">
    <source>
        <dbReference type="ARBA" id="ARBA00022737"/>
    </source>
</evidence>
<dbReference type="GO" id="GO:0010669">
    <property type="term" value="P:epithelial structure maintenance"/>
    <property type="evidence" value="ECO:0007669"/>
    <property type="project" value="Ensembl"/>
</dbReference>
<evidence type="ECO:0000256" key="4">
    <source>
        <dbReference type="ARBA" id="ARBA00022536"/>
    </source>
</evidence>
<organism evidence="13 14">
    <name type="scientific">Paramormyrops kingsleyae</name>
    <dbReference type="NCBI Taxonomy" id="1676925"/>
    <lineage>
        <taxon>Eukaryota</taxon>
        <taxon>Metazoa</taxon>
        <taxon>Chordata</taxon>
        <taxon>Craniata</taxon>
        <taxon>Vertebrata</taxon>
        <taxon>Euteleostomi</taxon>
        <taxon>Actinopterygii</taxon>
        <taxon>Neopterygii</taxon>
        <taxon>Teleostei</taxon>
        <taxon>Osteoglossocephala</taxon>
        <taxon>Osteoglossomorpha</taxon>
        <taxon>Osteoglossiformes</taxon>
        <taxon>Mormyridae</taxon>
        <taxon>Paramormyrops</taxon>
    </lineage>
</organism>
<dbReference type="Pfam" id="PF00092">
    <property type="entry name" value="VWA"/>
    <property type="match status" value="3"/>
</dbReference>
<evidence type="ECO:0000259" key="11">
    <source>
        <dbReference type="PROSITE" id="PS50026"/>
    </source>
</evidence>
<feature type="domain" description="VWFA" evidence="12">
    <location>
        <begin position="355"/>
        <end position="530"/>
    </location>
</feature>
<keyword evidence="6" id="KW-0677">Repeat</keyword>
<keyword evidence="4 10" id="KW-0245">EGF-like domain</keyword>
<evidence type="ECO:0000256" key="9">
    <source>
        <dbReference type="ARBA" id="ARBA00023157"/>
    </source>
</evidence>
<feature type="domain" description="VWFA" evidence="12">
    <location>
        <begin position="64"/>
        <end position="235"/>
    </location>
</feature>
<evidence type="ECO:0000313" key="14">
    <source>
        <dbReference type="Proteomes" id="UP000261540"/>
    </source>
</evidence>
<dbReference type="InterPro" id="IPR050525">
    <property type="entry name" value="ECM_Assembly_Org"/>
</dbReference>
<accession>A0A3B3SG75</accession>
<dbReference type="Proteomes" id="UP000261540">
    <property type="component" value="Unplaced"/>
</dbReference>
<keyword evidence="7" id="KW-0130">Cell adhesion</keyword>
<name>A0A3B3SG75_9TELE</name>
<dbReference type="SMART" id="SM00327">
    <property type="entry name" value="VWA"/>
    <property type="match status" value="3"/>
</dbReference>
<comment type="caution">
    <text evidence="10">Lacks conserved residue(s) required for the propagation of feature annotation.</text>
</comment>
<evidence type="ECO:0000256" key="2">
    <source>
        <dbReference type="ARBA" id="ARBA00022525"/>
    </source>
</evidence>
<dbReference type="Pfam" id="PF00008">
    <property type="entry name" value="EGF"/>
    <property type="match status" value="1"/>
</dbReference>
<dbReference type="GO" id="GO:0005581">
    <property type="term" value="C:collagen trimer"/>
    <property type="evidence" value="ECO:0007669"/>
    <property type="project" value="UniProtKB-KW"/>
</dbReference>
<dbReference type="GeneTree" id="ENSGT00940000159040"/>